<dbReference type="GO" id="GO:0006508">
    <property type="term" value="P:proteolysis"/>
    <property type="evidence" value="ECO:0007669"/>
    <property type="project" value="InterPro"/>
</dbReference>
<dbReference type="AlphaFoldDB" id="A0A3A4NX83"/>
<protein>
    <submittedName>
        <fullName evidence="5">TldD/PmbA family protein</fullName>
    </submittedName>
</protein>
<evidence type="ECO:0000259" key="4">
    <source>
        <dbReference type="Pfam" id="PF19290"/>
    </source>
</evidence>
<reference evidence="5 6" key="1">
    <citation type="journal article" date="2017" name="ISME J.">
        <title>Energy and carbon metabolisms in a deep terrestrial subsurface fluid microbial community.</title>
        <authorList>
            <person name="Momper L."/>
            <person name="Jungbluth S.P."/>
            <person name="Lee M.D."/>
            <person name="Amend J.P."/>
        </authorList>
    </citation>
    <scope>NUCLEOTIDE SEQUENCE [LARGE SCALE GENOMIC DNA]</scope>
    <source>
        <strain evidence="5">SURF_5</strain>
    </source>
</reference>
<evidence type="ECO:0000259" key="3">
    <source>
        <dbReference type="Pfam" id="PF19289"/>
    </source>
</evidence>
<evidence type="ECO:0000256" key="1">
    <source>
        <dbReference type="ARBA" id="ARBA00005836"/>
    </source>
</evidence>
<dbReference type="InterPro" id="IPR035068">
    <property type="entry name" value="TldD/PmbA_N"/>
</dbReference>
<dbReference type="GO" id="GO:0005829">
    <property type="term" value="C:cytosol"/>
    <property type="evidence" value="ECO:0007669"/>
    <property type="project" value="TreeGrafter"/>
</dbReference>
<dbReference type="SUPFAM" id="SSF111283">
    <property type="entry name" value="Putative modulator of DNA gyrase, PmbA/TldD"/>
    <property type="match status" value="1"/>
</dbReference>
<evidence type="ECO:0000259" key="2">
    <source>
        <dbReference type="Pfam" id="PF01523"/>
    </source>
</evidence>
<sequence>MTRKSDERKVKLAIEAALSAGATEAEGFFNRTSSVSVEVSGGKVESQKVREGSGIGVRVLVANRLGFAYTSDLGNSAIESAARQALANAESSSPDEFNVLPRPSPRYIEIEKFDEQLKDVGLDDRIERALNLEGAARAVDKRITKVRQATASDASYEAHLANSKGISLWSRGTSCAASVMVVAEEGGDAQMGWDFDHSFYFSALDVAPVGRNASRRALSLLGARQIETAKVPIILDAPVAAEFVAAIGHALMADQVQKGKSLFADKVGRQMANRNVTIIDDGMFERGLYPAPADGEGVASKRTVLVEAGVLQGFLYDTYTAAKGGTESTGNGVRSSYASTPEVGATNFYLVPGDTDPDNLCDNCSRGFLVTDAMGMHTIDMVSGDFSVGASGLWIENGKPAFPVRETTIAGNVRDVLMNIEAVARNLKFYSRYGSPSFLVTDVVVSGK</sequence>
<accession>A0A3A4NX83</accession>
<comment type="similarity">
    <text evidence="1">Belongs to the peptidase U62 family.</text>
</comment>
<evidence type="ECO:0000313" key="5">
    <source>
        <dbReference type="EMBL" id="RJP25067.1"/>
    </source>
</evidence>
<dbReference type="Proteomes" id="UP000265882">
    <property type="component" value="Unassembled WGS sequence"/>
</dbReference>
<organism evidence="5 6">
    <name type="scientific">Abyssobacteria bacterium (strain SURF_5)</name>
    <dbReference type="NCBI Taxonomy" id="2093360"/>
    <lineage>
        <taxon>Bacteria</taxon>
        <taxon>Pseudomonadati</taxon>
        <taxon>Candidatus Hydrogenedentota</taxon>
        <taxon>Candidatus Abyssobacteria</taxon>
    </lineage>
</organism>
<comment type="caution">
    <text evidence="5">The sequence shown here is derived from an EMBL/GenBank/DDBJ whole genome shotgun (WGS) entry which is preliminary data.</text>
</comment>
<dbReference type="Pfam" id="PF01523">
    <property type="entry name" value="PmbA_TldD_1st"/>
    <property type="match status" value="1"/>
</dbReference>
<dbReference type="InterPro" id="IPR045569">
    <property type="entry name" value="Metalloprtase-TldD/E_C"/>
</dbReference>
<dbReference type="EMBL" id="QZKU01000026">
    <property type="protein sequence ID" value="RJP25067.1"/>
    <property type="molecule type" value="Genomic_DNA"/>
</dbReference>
<dbReference type="PANTHER" id="PTHR43421:SF1">
    <property type="entry name" value="METALLOPROTEASE PMBA"/>
    <property type="match status" value="1"/>
</dbReference>
<dbReference type="InterPro" id="IPR002510">
    <property type="entry name" value="Metalloprtase-TldD/E_N"/>
</dbReference>
<dbReference type="InterPro" id="IPR047657">
    <property type="entry name" value="PmbA"/>
</dbReference>
<feature type="domain" description="Metalloprotease TldD/E N-terminal" evidence="2">
    <location>
        <begin position="25"/>
        <end position="89"/>
    </location>
</feature>
<dbReference type="InterPro" id="IPR036059">
    <property type="entry name" value="TldD/PmbA_sf"/>
</dbReference>
<dbReference type="GO" id="GO:0008237">
    <property type="term" value="F:metallopeptidase activity"/>
    <property type="evidence" value="ECO:0007669"/>
    <property type="project" value="InterPro"/>
</dbReference>
<dbReference type="Pfam" id="PF19289">
    <property type="entry name" value="PmbA_TldD_3rd"/>
    <property type="match status" value="1"/>
</dbReference>
<dbReference type="InterPro" id="IPR045570">
    <property type="entry name" value="Metalloprtase-TldD/E_cen_dom"/>
</dbReference>
<proteinExistence type="inferred from homology"/>
<gene>
    <name evidence="5" type="ORF">C4520_02820</name>
</gene>
<feature type="domain" description="Metalloprotease TldD/E central" evidence="4">
    <location>
        <begin position="117"/>
        <end position="221"/>
    </location>
</feature>
<name>A0A3A4NX83_ABYX5</name>
<dbReference type="Pfam" id="PF19290">
    <property type="entry name" value="PmbA_TldD_2nd"/>
    <property type="match status" value="1"/>
</dbReference>
<feature type="domain" description="Metalloprotease TldD/E C-terminal" evidence="3">
    <location>
        <begin position="229"/>
        <end position="447"/>
    </location>
</feature>
<dbReference type="PANTHER" id="PTHR43421">
    <property type="entry name" value="METALLOPROTEASE PMBA"/>
    <property type="match status" value="1"/>
</dbReference>
<dbReference type="Gene3D" id="3.30.2290.10">
    <property type="entry name" value="PmbA/TldD superfamily"/>
    <property type="match status" value="1"/>
</dbReference>
<evidence type="ECO:0000313" key="6">
    <source>
        <dbReference type="Proteomes" id="UP000265882"/>
    </source>
</evidence>